<dbReference type="InterPro" id="IPR001647">
    <property type="entry name" value="HTH_TetR"/>
</dbReference>
<dbReference type="STRING" id="1440774.Y900_015270"/>
<comment type="caution">
    <text evidence="4">The sequence shown here is derived from an EMBL/GenBank/DDBJ whole genome shotgun (WGS) entry which is preliminary data.</text>
</comment>
<keyword evidence="1 2" id="KW-0238">DNA-binding</keyword>
<evidence type="ECO:0000256" key="1">
    <source>
        <dbReference type="ARBA" id="ARBA00023125"/>
    </source>
</evidence>
<dbReference type="InterPro" id="IPR050624">
    <property type="entry name" value="HTH-type_Tx_Regulator"/>
</dbReference>
<dbReference type="Pfam" id="PF00440">
    <property type="entry name" value="TetR_N"/>
    <property type="match status" value="1"/>
</dbReference>
<keyword evidence="5" id="KW-1185">Reference proteome</keyword>
<dbReference type="eggNOG" id="COG1309">
    <property type="taxonomic scope" value="Bacteria"/>
</dbReference>
<evidence type="ECO:0000259" key="3">
    <source>
        <dbReference type="PROSITE" id="PS50977"/>
    </source>
</evidence>
<dbReference type="Proteomes" id="UP000022835">
    <property type="component" value="Unassembled WGS sequence"/>
</dbReference>
<gene>
    <name evidence="4" type="ORF">Y900_015270</name>
</gene>
<dbReference type="PANTHER" id="PTHR43479">
    <property type="entry name" value="ACREF/ENVCD OPERON REPRESSOR-RELATED"/>
    <property type="match status" value="1"/>
</dbReference>
<name>A0A064CKR7_9MYCO</name>
<dbReference type="PANTHER" id="PTHR43479:SF11">
    <property type="entry name" value="ACREF_ENVCD OPERON REPRESSOR-RELATED"/>
    <property type="match status" value="1"/>
</dbReference>
<evidence type="ECO:0000313" key="5">
    <source>
        <dbReference type="Proteomes" id="UP000022835"/>
    </source>
</evidence>
<dbReference type="SUPFAM" id="SSF46689">
    <property type="entry name" value="Homeodomain-like"/>
    <property type="match status" value="1"/>
</dbReference>
<dbReference type="OrthoDB" id="4331447at2"/>
<dbReference type="Gene3D" id="1.10.357.10">
    <property type="entry name" value="Tetracycline Repressor, domain 2"/>
    <property type="match status" value="1"/>
</dbReference>
<dbReference type="EMBL" id="JALN02000001">
    <property type="protein sequence ID" value="KDF00262.1"/>
    <property type="molecule type" value="Genomic_DNA"/>
</dbReference>
<feature type="DNA-binding region" description="H-T-H motif" evidence="2">
    <location>
        <begin position="41"/>
        <end position="60"/>
    </location>
</feature>
<reference evidence="4" key="1">
    <citation type="submission" date="2014-05" db="EMBL/GenBank/DDBJ databases">
        <title>Genome sequence of Mycobacterium aromaticivorans strain JS19b1T (= DSM 45407T).</title>
        <authorList>
            <person name="Kwak Y."/>
            <person name="Park G.-S."/>
            <person name="Li Q.X."/>
            <person name="Lee S.-E."/>
            <person name="Shin J.-H."/>
        </authorList>
    </citation>
    <scope>NUCLEOTIDE SEQUENCE [LARGE SCALE GENOMIC DNA]</scope>
    <source>
        <strain evidence="4">JS19b1</strain>
    </source>
</reference>
<evidence type="ECO:0000313" key="4">
    <source>
        <dbReference type="EMBL" id="KDF00262.1"/>
    </source>
</evidence>
<dbReference type="InterPro" id="IPR009057">
    <property type="entry name" value="Homeodomain-like_sf"/>
</dbReference>
<dbReference type="PROSITE" id="PS50977">
    <property type="entry name" value="HTH_TETR_2"/>
    <property type="match status" value="1"/>
</dbReference>
<dbReference type="AlphaFoldDB" id="A0A064CKR7"/>
<protein>
    <submittedName>
        <fullName evidence="4">TetR family transcriptional regulator</fullName>
    </submittedName>
</protein>
<sequence>MTQARPYGGVDAADRLARRRARLLEAGLELLGSNVDPAELTVRGICREAGVATRYFYESFADKDEFVAAVFDWVVAELAATTQAAVATAPVDAQNRAAMANIVRTIELDPRVGRLMFSSQLSNTTVVRKRQESGALFAMLSGQHVEALLHRPANDRIKAFAHFVVGGVGQTISAWLGGAITLTPAELADQLTAIIDELGDPRLFRD</sequence>
<proteinExistence type="predicted"/>
<organism evidence="4 5">
    <name type="scientific">Mycolicibacterium aromaticivorans JS19b1 = JCM 16368</name>
    <dbReference type="NCBI Taxonomy" id="1440774"/>
    <lineage>
        <taxon>Bacteria</taxon>
        <taxon>Bacillati</taxon>
        <taxon>Actinomycetota</taxon>
        <taxon>Actinomycetes</taxon>
        <taxon>Mycobacteriales</taxon>
        <taxon>Mycobacteriaceae</taxon>
        <taxon>Mycolicibacterium</taxon>
    </lineage>
</organism>
<dbReference type="GO" id="GO:0003677">
    <property type="term" value="F:DNA binding"/>
    <property type="evidence" value="ECO:0007669"/>
    <property type="project" value="UniProtKB-UniRule"/>
</dbReference>
<evidence type="ECO:0000256" key="2">
    <source>
        <dbReference type="PROSITE-ProRule" id="PRU00335"/>
    </source>
</evidence>
<dbReference type="RefSeq" id="WP_036342864.1">
    <property type="nucleotide sequence ID" value="NZ_JALN02000001.1"/>
</dbReference>
<accession>A0A064CKR7</accession>
<feature type="domain" description="HTH tetR-type" evidence="3">
    <location>
        <begin position="17"/>
        <end position="78"/>
    </location>
</feature>